<protein>
    <recommendedName>
        <fullName evidence="3">RNase H type-1 domain-containing protein</fullName>
    </recommendedName>
</protein>
<reference evidence="1 2" key="1">
    <citation type="journal article" date="2019" name="Commun. Biol.">
        <title>The bagworm genome reveals a unique fibroin gene that provides high tensile strength.</title>
        <authorList>
            <person name="Kono N."/>
            <person name="Nakamura H."/>
            <person name="Ohtoshi R."/>
            <person name="Tomita M."/>
            <person name="Numata K."/>
            <person name="Arakawa K."/>
        </authorList>
    </citation>
    <scope>NUCLEOTIDE SEQUENCE [LARGE SCALE GENOMIC DNA]</scope>
</reference>
<evidence type="ECO:0008006" key="3">
    <source>
        <dbReference type="Google" id="ProtNLM"/>
    </source>
</evidence>
<keyword evidence="2" id="KW-1185">Reference proteome</keyword>
<name>A0A4C1YBU2_EUMVA</name>
<dbReference type="AlphaFoldDB" id="A0A4C1YBU2"/>
<evidence type="ECO:0000313" key="2">
    <source>
        <dbReference type="Proteomes" id="UP000299102"/>
    </source>
</evidence>
<sequence>MTLYAKAANDAVWFHAEARDEGCFLWSNNIYLKRVESQKYYSNGVIGIEGAVDNAWWPALKAQLLAHKYPSPSSMEEDANWALAYMHCWIIKNKLRSAHLKTKSIVLTKKLKCNNAVLHVNSEKINLVGKICLLYLTIDRKLTFILHVVKACEKAINIYKEIARAAKVSLKVLTSAKIDHPLAQEDRRDLSEIFAEGRTVCLFRVRAHKRIGGNERADELAKCDAITKKTTADYDRFALSYAKKMIRVTSSEE</sequence>
<dbReference type="Proteomes" id="UP000299102">
    <property type="component" value="Unassembled WGS sequence"/>
</dbReference>
<dbReference type="EMBL" id="BGZK01001145">
    <property type="protein sequence ID" value="GBP72434.1"/>
    <property type="molecule type" value="Genomic_DNA"/>
</dbReference>
<comment type="caution">
    <text evidence="1">The sequence shown here is derived from an EMBL/GenBank/DDBJ whole genome shotgun (WGS) entry which is preliminary data.</text>
</comment>
<evidence type="ECO:0000313" key="1">
    <source>
        <dbReference type="EMBL" id="GBP72434.1"/>
    </source>
</evidence>
<proteinExistence type="predicted"/>
<gene>
    <name evidence="1" type="ORF">EVAR_7093_1</name>
</gene>
<organism evidence="1 2">
    <name type="scientific">Eumeta variegata</name>
    <name type="common">Bagworm moth</name>
    <name type="synonym">Eumeta japonica</name>
    <dbReference type="NCBI Taxonomy" id="151549"/>
    <lineage>
        <taxon>Eukaryota</taxon>
        <taxon>Metazoa</taxon>
        <taxon>Ecdysozoa</taxon>
        <taxon>Arthropoda</taxon>
        <taxon>Hexapoda</taxon>
        <taxon>Insecta</taxon>
        <taxon>Pterygota</taxon>
        <taxon>Neoptera</taxon>
        <taxon>Endopterygota</taxon>
        <taxon>Lepidoptera</taxon>
        <taxon>Glossata</taxon>
        <taxon>Ditrysia</taxon>
        <taxon>Tineoidea</taxon>
        <taxon>Psychidae</taxon>
        <taxon>Oiketicinae</taxon>
        <taxon>Eumeta</taxon>
    </lineage>
</organism>
<accession>A0A4C1YBU2</accession>
<dbReference type="OrthoDB" id="411823at2759"/>